<accession>A0AAW0UA04</accession>
<keyword evidence="3" id="KW-1185">Reference proteome</keyword>
<comment type="caution">
    <text evidence="2">The sequence shown here is derived from an EMBL/GenBank/DDBJ whole genome shotgun (WGS) entry which is preliminary data.</text>
</comment>
<protein>
    <submittedName>
        <fullName evidence="2">Uncharacterized protein</fullName>
    </submittedName>
</protein>
<feature type="compositionally biased region" description="Pro residues" evidence="1">
    <location>
        <begin position="164"/>
        <end position="174"/>
    </location>
</feature>
<sequence>MMALVSCTTTSGAREGSAGEGEDYEMSDWKAGREIIEVKSRGAGMEGFKGSFRDPRVYVLKREKKRLVVVVVVVEVFFLRHCPFFQCPSSFQGVRRSKEYLAVSTPLKEGGAKNGRPCLTWPRNGKRFDHCLGPRCGEGRVPGDHGRPAALRCTAEAARTAPAPHSPPPPPPPCAARHPPTHHLSPSPPHATARAAPPTGHTHAAHDPLLWWADSGPLPPPAPAREAPLECRR</sequence>
<feature type="compositionally biased region" description="Polar residues" evidence="1">
    <location>
        <begin position="1"/>
        <end position="10"/>
    </location>
</feature>
<dbReference type="AlphaFoldDB" id="A0AAW0UA04"/>
<feature type="compositionally biased region" description="Low complexity" evidence="1">
    <location>
        <begin position="175"/>
        <end position="202"/>
    </location>
</feature>
<reference evidence="2 3" key="1">
    <citation type="submission" date="2023-03" db="EMBL/GenBank/DDBJ databases">
        <title>High-quality genome of Scylla paramamosain provides insights in environmental adaptation.</title>
        <authorList>
            <person name="Zhang L."/>
        </authorList>
    </citation>
    <scope>NUCLEOTIDE SEQUENCE [LARGE SCALE GENOMIC DNA]</scope>
    <source>
        <strain evidence="2">LZ_2023a</strain>
        <tissue evidence="2">Muscle</tissue>
    </source>
</reference>
<feature type="region of interest" description="Disordered" evidence="1">
    <location>
        <begin position="1"/>
        <end position="25"/>
    </location>
</feature>
<dbReference type="EMBL" id="JARAKH010000015">
    <property type="protein sequence ID" value="KAK8396904.1"/>
    <property type="molecule type" value="Genomic_DNA"/>
</dbReference>
<evidence type="ECO:0000256" key="1">
    <source>
        <dbReference type="SAM" id="MobiDB-lite"/>
    </source>
</evidence>
<evidence type="ECO:0000313" key="3">
    <source>
        <dbReference type="Proteomes" id="UP001487740"/>
    </source>
</evidence>
<evidence type="ECO:0000313" key="2">
    <source>
        <dbReference type="EMBL" id="KAK8396904.1"/>
    </source>
</evidence>
<organism evidence="2 3">
    <name type="scientific">Scylla paramamosain</name>
    <name type="common">Mud crab</name>
    <dbReference type="NCBI Taxonomy" id="85552"/>
    <lineage>
        <taxon>Eukaryota</taxon>
        <taxon>Metazoa</taxon>
        <taxon>Ecdysozoa</taxon>
        <taxon>Arthropoda</taxon>
        <taxon>Crustacea</taxon>
        <taxon>Multicrustacea</taxon>
        <taxon>Malacostraca</taxon>
        <taxon>Eumalacostraca</taxon>
        <taxon>Eucarida</taxon>
        <taxon>Decapoda</taxon>
        <taxon>Pleocyemata</taxon>
        <taxon>Brachyura</taxon>
        <taxon>Eubrachyura</taxon>
        <taxon>Portunoidea</taxon>
        <taxon>Portunidae</taxon>
        <taxon>Portuninae</taxon>
        <taxon>Scylla</taxon>
    </lineage>
</organism>
<dbReference type="Proteomes" id="UP001487740">
    <property type="component" value="Unassembled WGS sequence"/>
</dbReference>
<proteinExistence type="predicted"/>
<gene>
    <name evidence="2" type="ORF">O3P69_005116</name>
</gene>
<name>A0AAW0UA04_SCYPA</name>
<feature type="region of interest" description="Disordered" evidence="1">
    <location>
        <begin position="156"/>
        <end position="233"/>
    </location>
</feature>